<dbReference type="Pfam" id="PF07484">
    <property type="entry name" value="Collar"/>
    <property type="match status" value="3"/>
</dbReference>
<dbReference type="SUPFAM" id="SSF88874">
    <property type="entry name" value="Receptor-binding domain of short tail fibre protein gp12"/>
    <property type="match status" value="3"/>
</dbReference>
<feature type="compositionally biased region" description="Pro residues" evidence="3">
    <location>
        <begin position="1165"/>
        <end position="1181"/>
    </location>
</feature>
<dbReference type="InterPro" id="IPR001343">
    <property type="entry name" value="Hemolysn_Ca-bd"/>
</dbReference>
<dbReference type="RefSeq" id="WP_302077908.1">
    <property type="nucleotide sequence ID" value="NZ_JAUKWQ010000005.1"/>
</dbReference>
<feature type="domain" description="DUF4214" evidence="5">
    <location>
        <begin position="1297"/>
        <end position="1364"/>
    </location>
</feature>
<feature type="compositionally biased region" description="Pro residues" evidence="3">
    <location>
        <begin position="1142"/>
        <end position="1154"/>
    </location>
</feature>
<organism evidence="6 7">
    <name type="scientific">Rhizobium oryzicola</name>
    <dbReference type="NCBI Taxonomy" id="1232668"/>
    <lineage>
        <taxon>Bacteria</taxon>
        <taxon>Pseudomonadati</taxon>
        <taxon>Pseudomonadota</taxon>
        <taxon>Alphaproteobacteria</taxon>
        <taxon>Hyphomicrobiales</taxon>
        <taxon>Rhizobiaceae</taxon>
        <taxon>Rhizobium/Agrobacterium group</taxon>
        <taxon>Rhizobium</taxon>
    </lineage>
</organism>
<dbReference type="Gene3D" id="2.150.10.10">
    <property type="entry name" value="Serralysin-like metalloprotease, C-terminal"/>
    <property type="match status" value="1"/>
</dbReference>
<reference evidence="6" key="1">
    <citation type="journal article" date="2015" name="Int. J. Syst. Evol. Microbiol.">
        <title>Rhizobium oryzicola sp. nov., potential plant-growth-promoting endophytic bacteria isolated from rice roots.</title>
        <authorList>
            <person name="Zhang X.X."/>
            <person name="Gao J.S."/>
            <person name="Cao Y.H."/>
            <person name="Sheirdil R.A."/>
            <person name="Wang X.C."/>
            <person name="Zhang L."/>
        </authorList>
    </citation>
    <scope>NUCLEOTIDE SEQUENCE</scope>
    <source>
        <strain evidence="6">05753</strain>
    </source>
</reference>
<dbReference type="Pfam" id="PF16184">
    <property type="entry name" value="Cadherin_3"/>
    <property type="match status" value="1"/>
</dbReference>
<dbReference type="InterPro" id="IPR018511">
    <property type="entry name" value="Hemolysin-typ_Ca-bd_CS"/>
</dbReference>
<feature type="domain" description="Phage tail collar" evidence="4">
    <location>
        <begin position="288"/>
        <end position="345"/>
    </location>
</feature>
<keyword evidence="2" id="KW-0964">Secreted</keyword>
<proteinExistence type="predicted"/>
<dbReference type="Proteomes" id="UP001169006">
    <property type="component" value="Unassembled WGS sequence"/>
</dbReference>
<dbReference type="PANTHER" id="PTHR38340">
    <property type="entry name" value="S-LAYER PROTEIN"/>
    <property type="match status" value="1"/>
</dbReference>
<feature type="region of interest" description="Disordered" evidence="3">
    <location>
        <begin position="1141"/>
        <end position="1189"/>
    </location>
</feature>
<dbReference type="InterPro" id="IPR037053">
    <property type="entry name" value="Phage_tail_collar_dom_sf"/>
</dbReference>
<dbReference type="InterPro" id="IPR025282">
    <property type="entry name" value="DUF4214"/>
</dbReference>
<dbReference type="InterPro" id="IPR011049">
    <property type="entry name" value="Serralysin-like_metalloprot_C"/>
</dbReference>
<dbReference type="InterPro" id="IPR050557">
    <property type="entry name" value="RTX_toxin/Mannuronan_C5-epim"/>
</dbReference>
<evidence type="ECO:0000259" key="4">
    <source>
        <dbReference type="Pfam" id="PF07484"/>
    </source>
</evidence>
<dbReference type="PROSITE" id="PS00330">
    <property type="entry name" value="HEMOLYSIN_CALCIUM"/>
    <property type="match status" value="2"/>
</dbReference>
<dbReference type="PRINTS" id="PR00313">
    <property type="entry name" value="CABNDNGRPT"/>
</dbReference>
<dbReference type="PANTHER" id="PTHR38340:SF1">
    <property type="entry name" value="S-LAYER PROTEIN"/>
    <property type="match status" value="1"/>
</dbReference>
<dbReference type="InterPro" id="IPR039005">
    <property type="entry name" value="CSPG_rpt"/>
</dbReference>
<dbReference type="Gene3D" id="1.10.3130.20">
    <property type="entry name" value="Phycobilisome linker domain"/>
    <property type="match status" value="1"/>
</dbReference>
<protein>
    <submittedName>
        <fullName evidence="6">Tail fiber protein</fullName>
    </submittedName>
</protein>
<dbReference type="EMBL" id="JAUKWQ010000005">
    <property type="protein sequence ID" value="MDO1583709.1"/>
    <property type="molecule type" value="Genomic_DNA"/>
</dbReference>
<reference evidence="6" key="2">
    <citation type="submission" date="2023-07" db="EMBL/GenBank/DDBJ databases">
        <authorList>
            <person name="Sun H."/>
        </authorList>
    </citation>
    <scope>NUCLEOTIDE SEQUENCE</scope>
    <source>
        <strain evidence="6">05753</strain>
    </source>
</reference>
<feature type="domain" description="Phage tail collar" evidence="4">
    <location>
        <begin position="160"/>
        <end position="210"/>
    </location>
</feature>
<keyword evidence="7" id="KW-1185">Reference proteome</keyword>
<dbReference type="Pfam" id="PF13946">
    <property type="entry name" value="DUF4214"/>
    <property type="match status" value="1"/>
</dbReference>
<evidence type="ECO:0000313" key="7">
    <source>
        <dbReference type="Proteomes" id="UP001169006"/>
    </source>
</evidence>
<feature type="domain" description="Phage tail collar" evidence="4">
    <location>
        <begin position="48"/>
        <end position="89"/>
    </location>
</feature>
<evidence type="ECO:0000256" key="3">
    <source>
        <dbReference type="SAM" id="MobiDB-lite"/>
    </source>
</evidence>
<dbReference type="Gene3D" id="3.90.1340.10">
    <property type="entry name" value="Phage tail collar domain"/>
    <property type="match status" value="3"/>
</dbReference>
<dbReference type="InterPro" id="IPR038255">
    <property type="entry name" value="PBS_linker_sf"/>
</dbReference>
<dbReference type="InterPro" id="IPR011083">
    <property type="entry name" value="Phage_tail_collar_dom"/>
</dbReference>
<evidence type="ECO:0000313" key="6">
    <source>
        <dbReference type="EMBL" id="MDO1583709.1"/>
    </source>
</evidence>
<name>A0ABT8SZ10_9HYPH</name>
<dbReference type="PROSITE" id="PS51854">
    <property type="entry name" value="CSPG"/>
    <property type="match status" value="1"/>
</dbReference>
<dbReference type="SUPFAM" id="SSF51120">
    <property type="entry name" value="beta-Roll"/>
    <property type="match status" value="2"/>
</dbReference>
<dbReference type="Pfam" id="PF00353">
    <property type="entry name" value="HemolysinCabind"/>
    <property type="match status" value="2"/>
</dbReference>
<sequence>MEQIDYQKSLVLRQGIVTSYFRDVDYVERVIPGVVRTYAFGDYVSGVIADGRTLPINDANGYLFSIMGTTYGGNGTSNFKIPNFSGRTIVGGNYDYGDPYVNVDRASSPLNQSNLPSQWGGSNTPVSNIHPSVKLLPVIKIGPGGPDQYPTGTVFYYASPGARIPDGYTIANGSYVSAMQLPYLYRAIGHTYDQSSSDSVFRIPNLIGKTVIGAGNTPGEIPMALGTEVGSTGTLLTNDNLVTLTGDFYGLVNVSNVSPSIALNYIIKVRGTYPGGDHPELLGTPLLGEIVPYAGDLTLLSDDWLPADGRPLSISQYDQLYSLIGWTYGGNYETFFLPNLVGRAIVDDGSYGNDNFHLGQAFGFDSYYATHNLLPSLNYTGDSGANSVRGSLLDDTLRGKDGDDILKGDVGNDVLVGGKGADRLDGGPGNDTASYEDADKGVVANLADASKNQGDAAGDTYISIENLKGSNFDDVLTGDNGNNVIDGGSGNDRLSGGSGTNILTGGAGRDVFVVGQGNDTITDFNPAEDKLSGDVFSGIRSLADLRALARASGNDTVLTFANGTTVVLKNVAVDALAFETIELPKPASPSIALSNDTGAADGITTDGKINVSGVADGGGYQFSLDGGVTWQTGTDTSFTVPEGTYAAGKLLVRQIGLDGAASDATALPTSITVDQTAPVVTAIQRALPAGETTNADVLKFNVTFNEAVSFNSGNVTISGSSAAAEVTSTDASHYVVTVSGGDLSTANGTVGITISGVKDVAGNMSGQSVPANAQTFTVDHQAPGIVATTLPNAGSYQAGNRLTFTASFGEDVLVTNGTPRLIITGENGSQIYADYTSGSGTSTLTFSAMIPDGFKARQGITLADMLDLNGSAIKDLAGNDALTKLTDPGSTAAIVVGMNRPPLLAGSLSATVDEGGDVVLTDTQLGFTDPDNGADVIKFSVQAVTNGKILVDGKTAAAFTAADLKAGKVSFRHDGTETTSASFQVAVDDADEDKSQPSASAFSITVNPVNNAPSAKLPAAKSIAYGETLSFSSAGNNGITLSDTDAGAGKVTLKLTADHGILKLPAGLVGIDIVDGASGSKAFQIAGTLDALNKALNGMSFTPDSGFDGKAMLSVFVDDGGNSGSGGAKSYTGTIAIDVAKAPPPPVIDPPAPSNPSTGGGGSTPTPPATNPTTPGTPAPAPGNDGANTIVEIKPVDQKTSGGAGFDTAVLTQPRSTYTIQVKDGVVTLNAGYQIQLTSFERIKFSDGTLALDFDGNAGTILRLYKAAFSRGPDSGGAGFWINKLDAKALNLEDMARLFLRSPEFASRYGDLSDNKTYVENLYKNVLGRGYDKAGFDYWVSQLDKGAFAAEKVLALFADSAENKVGQTAFISDGLWYT</sequence>
<evidence type="ECO:0000256" key="2">
    <source>
        <dbReference type="ARBA" id="ARBA00022525"/>
    </source>
</evidence>
<comment type="subcellular location">
    <subcellularLocation>
        <location evidence="1">Secreted</location>
    </subcellularLocation>
</comment>
<accession>A0ABT8SZ10</accession>
<gene>
    <name evidence="6" type="ORF">Q2T52_16605</name>
</gene>
<evidence type="ECO:0000256" key="1">
    <source>
        <dbReference type="ARBA" id="ARBA00004613"/>
    </source>
</evidence>
<evidence type="ECO:0000259" key="5">
    <source>
        <dbReference type="Pfam" id="PF13946"/>
    </source>
</evidence>
<comment type="caution">
    <text evidence="6">The sequence shown here is derived from an EMBL/GenBank/DDBJ whole genome shotgun (WGS) entry which is preliminary data.</text>
</comment>